<evidence type="ECO:0008006" key="3">
    <source>
        <dbReference type="Google" id="ProtNLM"/>
    </source>
</evidence>
<name>A0ABW4MSG8_9BACI</name>
<evidence type="ECO:0000313" key="2">
    <source>
        <dbReference type="Proteomes" id="UP001597227"/>
    </source>
</evidence>
<reference evidence="2" key="1">
    <citation type="journal article" date="2019" name="Int. J. Syst. Evol. Microbiol.">
        <title>The Global Catalogue of Microorganisms (GCM) 10K type strain sequencing project: providing services to taxonomists for standard genome sequencing and annotation.</title>
        <authorList>
            <consortium name="The Broad Institute Genomics Platform"/>
            <consortium name="The Broad Institute Genome Sequencing Center for Infectious Disease"/>
            <person name="Wu L."/>
            <person name="Ma J."/>
        </authorList>
    </citation>
    <scope>NUCLEOTIDE SEQUENCE [LARGE SCALE GENOMIC DNA]</scope>
    <source>
        <strain evidence="2">CCUG 15531</strain>
    </source>
</reference>
<evidence type="ECO:0000313" key="1">
    <source>
        <dbReference type="EMBL" id="MFD1780888.1"/>
    </source>
</evidence>
<sequence length="109" mass="12720">MFYARLVQYKLGNGQRLTAEKLTKEFDRVSRGLMGFRGNVYFFDDSSGEYRAVNYWDTKQDAESAHKVISPKLEEALQQYTNEKPTYRFFEVFDAIDDGEIISSHTITK</sequence>
<comment type="caution">
    <text evidence="1">The sequence shown here is derived from an EMBL/GenBank/DDBJ whole genome shotgun (WGS) entry which is preliminary data.</text>
</comment>
<dbReference type="EMBL" id="JBHUEK010000029">
    <property type="protein sequence ID" value="MFD1780888.1"/>
    <property type="molecule type" value="Genomic_DNA"/>
</dbReference>
<organism evidence="1 2">
    <name type="scientific">Fredinandcohnia salidurans</name>
    <dbReference type="NCBI Taxonomy" id="2595041"/>
    <lineage>
        <taxon>Bacteria</taxon>
        <taxon>Bacillati</taxon>
        <taxon>Bacillota</taxon>
        <taxon>Bacilli</taxon>
        <taxon>Bacillales</taxon>
        <taxon>Bacillaceae</taxon>
        <taxon>Fredinandcohnia</taxon>
    </lineage>
</organism>
<keyword evidence="2" id="KW-1185">Reference proteome</keyword>
<dbReference type="Proteomes" id="UP001597227">
    <property type="component" value="Unassembled WGS sequence"/>
</dbReference>
<protein>
    <recommendedName>
        <fullName evidence="3">ABM domain-containing protein</fullName>
    </recommendedName>
</protein>
<accession>A0ABW4MSG8</accession>
<proteinExistence type="predicted"/>
<gene>
    <name evidence="1" type="ORF">ACFSFW_19740</name>
</gene>
<dbReference type="RefSeq" id="WP_388040707.1">
    <property type="nucleotide sequence ID" value="NZ_JBHUEK010000029.1"/>
</dbReference>